<dbReference type="GO" id="GO:0000981">
    <property type="term" value="F:DNA-binding transcription factor activity, RNA polymerase II-specific"/>
    <property type="evidence" value="ECO:0007669"/>
    <property type="project" value="InterPro"/>
</dbReference>
<keyword evidence="6" id="KW-0238">DNA-binding</keyword>
<evidence type="ECO:0000313" key="12">
    <source>
        <dbReference type="Proteomes" id="UP000767238"/>
    </source>
</evidence>
<feature type="region of interest" description="Disordered" evidence="9">
    <location>
        <begin position="949"/>
        <end position="1079"/>
    </location>
</feature>
<evidence type="ECO:0000256" key="1">
    <source>
        <dbReference type="ARBA" id="ARBA00004123"/>
    </source>
</evidence>
<comment type="similarity">
    <text evidence="2">Belongs to the RutC family.</text>
</comment>
<dbReference type="InterPro" id="IPR052202">
    <property type="entry name" value="Yeast_MetPath_Reg"/>
</dbReference>
<dbReference type="NCBIfam" id="TIGR00004">
    <property type="entry name" value="Rid family detoxifying hydrolase"/>
    <property type="match status" value="1"/>
</dbReference>
<dbReference type="CDD" id="cd14723">
    <property type="entry name" value="ZIP_Ppr1"/>
    <property type="match status" value="1"/>
</dbReference>
<gene>
    <name evidence="11" type="ORF">KCV03_g9601</name>
</gene>
<dbReference type="SUPFAM" id="SSF55298">
    <property type="entry name" value="YjgF-like"/>
    <property type="match status" value="1"/>
</dbReference>
<feature type="compositionally biased region" description="Low complexity" evidence="9">
    <location>
        <begin position="179"/>
        <end position="195"/>
    </location>
</feature>
<dbReference type="AlphaFoldDB" id="A0A9P8G7W3"/>
<dbReference type="EMBL" id="JAHFYH010000131">
    <property type="protein sequence ID" value="KAH0211808.1"/>
    <property type="molecule type" value="Genomic_DNA"/>
</dbReference>
<dbReference type="GO" id="GO:0043565">
    <property type="term" value="F:sequence-specific DNA binding"/>
    <property type="evidence" value="ECO:0007669"/>
    <property type="project" value="TreeGrafter"/>
</dbReference>
<feature type="region of interest" description="Disordered" evidence="9">
    <location>
        <begin position="147"/>
        <end position="195"/>
    </location>
</feature>
<feature type="compositionally biased region" description="Polar residues" evidence="9">
    <location>
        <begin position="1020"/>
        <end position="1033"/>
    </location>
</feature>
<name>A0A9P8G7W3_AURME</name>
<dbReference type="GO" id="GO:0006351">
    <property type="term" value="P:DNA-templated transcription"/>
    <property type="evidence" value="ECO:0007669"/>
    <property type="project" value="InterPro"/>
</dbReference>
<keyword evidence="8" id="KW-0539">Nucleus</keyword>
<dbReference type="SMART" id="SM00066">
    <property type="entry name" value="GAL4"/>
    <property type="match status" value="1"/>
</dbReference>
<organism evidence="11 12">
    <name type="scientific">Aureobasidium melanogenum</name>
    <name type="common">Aureobasidium pullulans var. melanogenum</name>
    <dbReference type="NCBI Taxonomy" id="46634"/>
    <lineage>
        <taxon>Eukaryota</taxon>
        <taxon>Fungi</taxon>
        <taxon>Dikarya</taxon>
        <taxon>Ascomycota</taxon>
        <taxon>Pezizomycotina</taxon>
        <taxon>Dothideomycetes</taxon>
        <taxon>Dothideomycetidae</taxon>
        <taxon>Dothideales</taxon>
        <taxon>Saccotheciaceae</taxon>
        <taxon>Aureobasidium</taxon>
    </lineage>
</organism>
<evidence type="ECO:0000256" key="5">
    <source>
        <dbReference type="ARBA" id="ARBA00023015"/>
    </source>
</evidence>
<dbReference type="GO" id="GO:0045944">
    <property type="term" value="P:positive regulation of transcription by RNA polymerase II"/>
    <property type="evidence" value="ECO:0007669"/>
    <property type="project" value="TreeGrafter"/>
</dbReference>
<accession>A0A9P8G7W3</accession>
<keyword evidence="5" id="KW-0805">Transcription regulation</keyword>
<evidence type="ECO:0000256" key="7">
    <source>
        <dbReference type="ARBA" id="ARBA00023163"/>
    </source>
</evidence>
<evidence type="ECO:0000256" key="8">
    <source>
        <dbReference type="ARBA" id="ARBA00023242"/>
    </source>
</evidence>
<dbReference type="SUPFAM" id="SSF57701">
    <property type="entry name" value="Zn2/Cys6 DNA-binding domain"/>
    <property type="match status" value="1"/>
</dbReference>
<dbReference type="GO" id="GO:0008270">
    <property type="term" value="F:zinc ion binding"/>
    <property type="evidence" value="ECO:0007669"/>
    <property type="project" value="InterPro"/>
</dbReference>
<dbReference type="PROSITE" id="PS50048">
    <property type="entry name" value="ZN2_CY6_FUNGAL_2"/>
    <property type="match status" value="1"/>
</dbReference>
<comment type="subcellular location">
    <subcellularLocation>
        <location evidence="1">Nucleus</location>
    </subcellularLocation>
</comment>
<dbReference type="Gene3D" id="3.30.1330.40">
    <property type="entry name" value="RutC-like"/>
    <property type="match status" value="1"/>
</dbReference>
<feature type="compositionally biased region" description="Pro residues" evidence="9">
    <location>
        <begin position="1039"/>
        <end position="1054"/>
    </location>
</feature>
<dbReference type="PANTHER" id="PTHR47782:SF1">
    <property type="entry name" value="PYRIMIDINE PATHWAY REGULATORY PROTEIN 1"/>
    <property type="match status" value="1"/>
</dbReference>
<dbReference type="PROSITE" id="PS00463">
    <property type="entry name" value="ZN2_CY6_FUNGAL_1"/>
    <property type="match status" value="1"/>
</dbReference>
<dbReference type="Pfam" id="PF04082">
    <property type="entry name" value="Fungal_trans"/>
    <property type="match status" value="1"/>
</dbReference>
<proteinExistence type="inferred from homology"/>
<sequence length="1156" mass="126640">MSSKTAVLTSKAPKPLPGIYSQAIVANGFVYCSGAIAMDTTGKIIVGDIQAHTHQCIKNLTAVLEEAGTTIEKVIKVNVFLADMNDFAKMNEVYKTYWGDVKPSRTCVAVKTLPLGTDVEIECVATPVWPPRSRFALAFVSDADREMNNPTVSSNKKKRANPQASDAADEAVEGGLGDGAAAASSNGASSASSSNFRNVSACNRCRLRKNRCDQKLPACTSCEKANVKCVGFDPVSKREIPRSYVYYLESRVQHLESLLQANNIPYAPTDDFSMSVATPVSPTIPSTGEVAVAGAQKYTDTSAGPVSAMSDEQTEQKHLSNLVHNIGNVSVLGASDSRYLGSTSGISFARVVFAAVKSSVSGSTSERGGVRPSKPLTSAATGGTTMRDSFFGLQTKPAIKPATFPDKDIGQRLMELYFEHSNPQIPILHRGEFMALFDKVYATEEKKRTPRELYMLNIVFATGAGVILEASDKNNDAENAADGKAGQSRKRQKLSNEQSRPEEYHASAIVHLESFLGSSSSATEGIGGGLEELQAVLLLAGFALLRPVAPGLWYIVGVAVRLAVDLGLHNEDPEAATEISAEQGQTEMTSAAREEFGRRQYIRDFRRRLWWCVYSFDRLVSTCVGRPFGITDQVITTEFPTLLDDKYITPSGFLTPPQNEYGSIPSYKHVSYHYFRLRLLQSEVLQVLQHRQTQQFRERGTVNGANRWMHTDLPSPFLSRYSSFREWRGDIDRRLYEWIESSPTQTMTGVAFSPLFLELNYWLTVTMLYRQSLSVPPSLAGELDASTGDDVTSPGHVDYEEEDEEMVFLKVAEAGQKTLKIYRQLHRVRLVNHTFLATHHLFMSGISFLYAIWHSTVVRSKLTLDDVDFTILAATSVLGDMIEKCPPAEACRDAFDRMSKATIAMVEQTTGFGSQALRYIAQTQKVQQHADASAAGNHDVRRVNHGTMMVPNQGRPHPRQAQQQAQQARRPMPRFDMNLRDLFTDDESTNRPSAQRRAPFPMARPPNSAVKREGGPAFPNTPTGAAYQQSQISPRLYAPSPPIDPSLQSTPPPMARQSPSQHHYYPRGGQNYLAPGPQGMAGAVEGFEFLQDFQLPDQGGVLGQAGQTPGNYGEFDMGFGAGGLAFDGGGQPWDEHGGFDLFDGFFFGGTSGGGQR</sequence>
<evidence type="ECO:0000259" key="10">
    <source>
        <dbReference type="PROSITE" id="PS50048"/>
    </source>
</evidence>
<dbReference type="InterPro" id="IPR035959">
    <property type="entry name" value="RutC-like_sf"/>
</dbReference>
<protein>
    <recommendedName>
        <fullName evidence="10">Zn(2)-C6 fungal-type domain-containing protein</fullName>
    </recommendedName>
</protein>
<dbReference type="Gene3D" id="4.10.240.10">
    <property type="entry name" value="Zn(2)-C6 fungal-type DNA-binding domain"/>
    <property type="match status" value="1"/>
</dbReference>
<dbReference type="Proteomes" id="UP000767238">
    <property type="component" value="Unassembled WGS sequence"/>
</dbReference>
<keyword evidence="7" id="KW-0804">Transcription</keyword>
<dbReference type="Pfam" id="PF01042">
    <property type="entry name" value="Ribonuc_L-PSP"/>
    <property type="match status" value="1"/>
</dbReference>
<evidence type="ECO:0000256" key="6">
    <source>
        <dbReference type="ARBA" id="ARBA00023125"/>
    </source>
</evidence>
<dbReference type="InterPro" id="IPR001138">
    <property type="entry name" value="Zn2Cys6_DnaBD"/>
</dbReference>
<dbReference type="OrthoDB" id="5373550at2759"/>
<feature type="non-terminal residue" evidence="11">
    <location>
        <position position="1156"/>
    </location>
</feature>
<reference evidence="11" key="1">
    <citation type="journal article" date="2021" name="J Fungi (Basel)">
        <title>Virulence traits and population genomics of the black yeast Aureobasidium melanogenum.</title>
        <authorList>
            <person name="Cernosa A."/>
            <person name="Sun X."/>
            <person name="Gostincar C."/>
            <person name="Fang C."/>
            <person name="Gunde-Cimerman N."/>
            <person name="Song Z."/>
        </authorList>
    </citation>
    <scope>NUCLEOTIDE SEQUENCE</scope>
    <source>
        <strain evidence="11">EXF-8016</strain>
    </source>
</reference>
<dbReference type="InterPro" id="IPR036864">
    <property type="entry name" value="Zn2-C6_fun-type_DNA-bd_sf"/>
</dbReference>
<feature type="compositionally biased region" description="Low complexity" evidence="9">
    <location>
        <begin position="959"/>
        <end position="970"/>
    </location>
</feature>
<dbReference type="CDD" id="cd00067">
    <property type="entry name" value="GAL4"/>
    <property type="match status" value="1"/>
</dbReference>
<dbReference type="CDD" id="cd12148">
    <property type="entry name" value="fungal_TF_MHR"/>
    <property type="match status" value="1"/>
</dbReference>
<evidence type="ECO:0000256" key="2">
    <source>
        <dbReference type="ARBA" id="ARBA00010552"/>
    </source>
</evidence>
<feature type="domain" description="Zn(2)-C6 fungal-type" evidence="10">
    <location>
        <begin position="201"/>
        <end position="230"/>
    </location>
</feature>
<dbReference type="Pfam" id="PF00172">
    <property type="entry name" value="Zn_clus"/>
    <property type="match status" value="1"/>
</dbReference>
<evidence type="ECO:0000313" key="11">
    <source>
        <dbReference type="EMBL" id="KAH0211808.1"/>
    </source>
</evidence>
<feature type="region of interest" description="Disordered" evidence="9">
    <location>
        <begin position="362"/>
        <end position="382"/>
    </location>
</feature>
<dbReference type="PANTHER" id="PTHR47782">
    <property type="entry name" value="ZN(II)2CYS6 TRANSCRIPTION FACTOR (EUROFUNG)-RELATED"/>
    <property type="match status" value="1"/>
</dbReference>
<evidence type="ECO:0000256" key="3">
    <source>
        <dbReference type="ARBA" id="ARBA00022723"/>
    </source>
</evidence>
<reference evidence="11" key="2">
    <citation type="submission" date="2021-08" db="EMBL/GenBank/DDBJ databases">
        <authorList>
            <person name="Gostincar C."/>
            <person name="Sun X."/>
            <person name="Song Z."/>
            <person name="Gunde-Cimerman N."/>
        </authorList>
    </citation>
    <scope>NUCLEOTIDE SEQUENCE</scope>
    <source>
        <strain evidence="11">EXF-8016</strain>
    </source>
</reference>
<evidence type="ECO:0000256" key="4">
    <source>
        <dbReference type="ARBA" id="ARBA00022833"/>
    </source>
</evidence>
<dbReference type="CDD" id="cd00448">
    <property type="entry name" value="YjgF_YER057c_UK114_family"/>
    <property type="match status" value="1"/>
</dbReference>
<dbReference type="GO" id="GO:0005634">
    <property type="term" value="C:nucleus"/>
    <property type="evidence" value="ECO:0007669"/>
    <property type="project" value="UniProtKB-SubCell"/>
</dbReference>
<dbReference type="InterPro" id="IPR007219">
    <property type="entry name" value="XnlR_reg_dom"/>
</dbReference>
<dbReference type="FunFam" id="3.30.1330.40:FF:000001">
    <property type="entry name" value="L-PSP family endoribonuclease"/>
    <property type="match status" value="1"/>
</dbReference>
<keyword evidence="4" id="KW-0862">Zinc</keyword>
<keyword evidence="3" id="KW-0479">Metal-binding</keyword>
<dbReference type="InterPro" id="IPR006175">
    <property type="entry name" value="YjgF/YER057c/UK114"/>
</dbReference>
<dbReference type="FunFam" id="4.10.240.10:FF:000006">
    <property type="entry name" value="Positive regulator of purine utilization"/>
    <property type="match status" value="1"/>
</dbReference>
<dbReference type="InterPro" id="IPR006056">
    <property type="entry name" value="RidA"/>
</dbReference>
<evidence type="ECO:0000256" key="9">
    <source>
        <dbReference type="SAM" id="MobiDB-lite"/>
    </source>
</evidence>
<dbReference type="SMART" id="SM00906">
    <property type="entry name" value="Fungal_trans"/>
    <property type="match status" value="1"/>
</dbReference>
<feature type="region of interest" description="Disordered" evidence="9">
    <location>
        <begin position="477"/>
        <end position="502"/>
    </location>
</feature>
<comment type="caution">
    <text evidence="11">The sequence shown here is derived from an EMBL/GenBank/DDBJ whole genome shotgun (WGS) entry which is preliminary data.</text>
</comment>
<dbReference type="GO" id="GO:0005739">
    <property type="term" value="C:mitochondrion"/>
    <property type="evidence" value="ECO:0007669"/>
    <property type="project" value="UniProtKB-ARBA"/>
</dbReference>